<accession>L0DIH9</accession>
<dbReference type="InterPro" id="IPR011990">
    <property type="entry name" value="TPR-like_helical_dom_sf"/>
</dbReference>
<evidence type="ECO:0000259" key="10">
    <source>
        <dbReference type="PROSITE" id="PS50011"/>
    </source>
</evidence>
<dbReference type="SUPFAM" id="SSF56112">
    <property type="entry name" value="Protein kinase-like (PK-like)"/>
    <property type="match status" value="1"/>
</dbReference>
<evidence type="ECO:0000256" key="7">
    <source>
        <dbReference type="PROSITE-ProRule" id="PRU00339"/>
    </source>
</evidence>
<evidence type="ECO:0000256" key="4">
    <source>
        <dbReference type="ARBA" id="ARBA00022741"/>
    </source>
</evidence>
<dbReference type="Pfam" id="PF13432">
    <property type="entry name" value="TPR_16"/>
    <property type="match status" value="2"/>
</dbReference>
<dbReference type="PROSITE" id="PS50011">
    <property type="entry name" value="PROTEIN_KINASE_DOM"/>
    <property type="match status" value="1"/>
</dbReference>
<dbReference type="SUPFAM" id="SSF48452">
    <property type="entry name" value="TPR-like"/>
    <property type="match status" value="1"/>
</dbReference>
<organism evidence="11 12">
    <name type="scientific">Singulisphaera acidiphila (strain ATCC BAA-1392 / DSM 18658 / VKM B-2454 / MOB10)</name>
    <dbReference type="NCBI Taxonomy" id="886293"/>
    <lineage>
        <taxon>Bacteria</taxon>
        <taxon>Pseudomonadati</taxon>
        <taxon>Planctomycetota</taxon>
        <taxon>Planctomycetia</taxon>
        <taxon>Isosphaerales</taxon>
        <taxon>Isosphaeraceae</taxon>
        <taxon>Singulisphaera</taxon>
    </lineage>
</organism>
<evidence type="ECO:0000256" key="6">
    <source>
        <dbReference type="ARBA" id="ARBA00022840"/>
    </source>
</evidence>
<keyword evidence="4 8" id="KW-0547">Nucleotide-binding</keyword>
<gene>
    <name evidence="11" type="ordered locus">Sinac_4434</name>
</gene>
<evidence type="ECO:0000256" key="2">
    <source>
        <dbReference type="ARBA" id="ARBA00022527"/>
    </source>
</evidence>
<feature type="transmembrane region" description="Helical" evidence="9">
    <location>
        <begin position="364"/>
        <end position="384"/>
    </location>
</feature>
<reference evidence="11 12" key="1">
    <citation type="submission" date="2012-02" db="EMBL/GenBank/DDBJ databases">
        <title>Complete sequence of chromosome of Singulisphaera acidiphila DSM 18658.</title>
        <authorList>
            <consortium name="US DOE Joint Genome Institute (JGI-PGF)"/>
            <person name="Lucas S."/>
            <person name="Copeland A."/>
            <person name="Lapidus A."/>
            <person name="Glavina del Rio T."/>
            <person name="Dalin E."/>
            <person name="Tice H."/>
            <person name="Bruce D."/>
            <person name="Goodwin L."/>
            <person name="Pitluck S."/>
            <person name="Peters L."/>
            <person name="Ovchinnikova G."/>
            <person name="Chertkov O."/>
            <person name="Kyrpides N."/>
            <person name="Mavromatis K."/>
            <person name="Ivanova N."/>
            <person name="Brettin T."/>
            <person name="Detter J.C."/>
            <person name="Han C."/>
            <person name="Larimer F."/>
            <person name="Land M."/>
            <person name="Hauser L."/>
            <person name="Markowitz V."/>
            <person name="Cheng J.-F."/>
            <person name="Hugenholtz P."/>
            <person name="Woyke T."/>
            <person name="Wu D."/>
            <person name="Tindall B."/>
            <person name="Pomrenke H."/>
            <person name="Brambilla E."/>
            <person name="Klenk H.-P."/>
            <person name="Eisen J.A."/>
        </authorList>
    </citation>
    <scope>NUCLEOTIDE SEQUENCE [LARGE SCALE GENOMIC DNA]</scope>
    <source>
        <strain evidence="12">ATCC BAA-1392 / DSM 18658 / VKM B-2454 / MOB10</strain>
    </source>
</reference>
<dbReference type="HOGENOM" id="CLU_350807_0_0_0"/>
<evidence type="ECO:0000256" key="5">
    <source>
        <dbReference type="ARBA" id="ARBA00022777"/>
    </source>
</evidence>
<dbReference type="FunFam" id="1.10.510.10:FF:000021">
    <property type="entry name" value="Serine/threonine protein kinase"/>
    <property type="match status" value="1"/>
</dbReference>
<dbReference type="SMART" id="SM00028">
    <property type="entry name" value="TPR"/>
    <property type="match status" value="5"/>
</dbReference>
<dbReference type="PROSITE" id="PS50005">
    <property type="entry name" value="TPR"/>
    <property type="match status" value="3"/>
</dbReference>
<feature type="repeat" description="TPR" evidence="7">
    <location>
        <begin position="714"/>
        <end position="747"/>
    </location>
</feature>
<evidence type="ECO:0000256" key="9">
    <source>
        <dbReference type="SAM" id="Phobius"/>
    </source>
</evidence>
<feature type="domain" description="Protein kinase" evidence="10">
    <location>
        <begin position="78"/>
        <end position="336"/>
    </location>
</feature>
<dbReference type="InterPro" id="IPR000719">
    <property type="entry name" value="Prot_kinase_dom"/>
</dbReference>
<dbReference type="AlphaFoldDB" id="L0DIH9"/>
<keyword evidence="6 8" id="KW-0067">ATP-binding</keyword>
<dbReference type="PANTHER" id="PTHR43289">
    <property type="entry name" value="MITOGEN-ACTIVATED PROTEIN KINASE KINASE KINASE 20-RELATED"/>
    <property type="match status" value="1"/>
</dbReference>
<keyword evidence="12" id="KW-1185">Reference proteome</keyword>
<feature type="repeat" description="TPR" evidence="7">
    <location>
        <begin position="646"/>
        <end position="679"/>
    </location>
</feature>
<dbReference type="InterPro" id="IPR017441">
    <property type="entry name" value="Protein_kinase_ATP_BS"/>
</dbReference>
<keyword evidence="9" id="KW-0812">Transmembrane</keyword>
<dbReference type="Proteomes" id="UP000010798">
    <property type="component" value="Chromosome"/>
</dbReference>
<dbReference type="eggNOG" id="COG0515">
    <property type="taxonomic scope" value="Bacteria"/>
</dbReference>
<dbReference type="InterPro" id="IPR019734">
    <property type="entry name" value="TPR_rpt"/>
</dbReference>
<protein>
    <recommendedName>
        <fullName evidence="1">non-specific serine/threonine protein kinase</fullName>
        <ecNumber evidence="1">2.7.11.1</ecNumber>
    </recommendedName>
</protein>
<dbReference type="SMART" id="SM00220">
    <property type="entry name" value="S_TKc"/>
    <property type="match status" value="1"/>
</dbReference>
<dbReference type="InterPro" id="IPR011009">
    <property type="entry name" value="Kinase-like_dom_sf"/>
</dbReference>
<dbReference type="CDD" id="cd14014">
    <property type="entry name" value="STKc_PknB_like"/>
    <property type="match status" value="1"/>
</dbReference>
<evidence type="ECO:0000256" key="3">
    <source>
        <dbReference type="ARBA" id="ARBA00022679"/>
    </source>
</evidence>
<dbReference type="GO" id="GO:0004674">
    <property type="term" value="F:protein serine/threonine kinase activity"/>
    <property type="evidence" value="ECO:0007669"/>
    <property type="project" value="UniProtKB-KW"/>
</dbReference>
<dbReference type="eggNOG" id="COG0457">
    <property type="taxonomic scope" value="Bacteria"/>
</dbReference>
<proteinExistence type="predicted"/>
<dbReference type="EMBL" id="CP003364">
    <property type="protein sequence ID" value="AGA28623.1"/>
    <property type="molecule type" value="Genomic_DNA"/>
</dbReference>
<dbReference type="EC" id="2.7.11.1" evidence="1"/>
<dbReference type="PROSITE" id="PS00107">
    <property type="entry name" value="PROTEIN_KINASE_ATP"/>
    <property type="match status" value="1"/>
</dbReference>
<dbReference type="Gene3D" id="1.25.40.10">
    <property type="entry name" value="Tetratricopeptide repeat domain"/>
    <property type="match status" value="2"/>
</dbReference>
<evidence type="ECO:0000256" key="8">
    <source>
        <dbReference type="PROSITE-ProRule" id="PRU10141"/>
    </source>
</evidence>
<dbReference type="PROSITE" id="PS50293">
    <property type="entry name" value="TPR_REGION"/>
    <property type="match status" value="1"/>
</dbReference>
<sequence>MSIDLRVSELLEELYDSGLTPEEVCGDFPELLPELRERWRQVCNLEAELDLCFPPEREGQEKETRDREAADLPQVPGYEVEGLLGRGGMGVVYRARHLRLNRVVAIKMAVAGAHARSRERFQREAEAVAALRHPHVVQIYDVGDSEGRPYYSMELIAGGSLAQTAKPTTPREAASLLLPLAGAVHAAHSVGIIHRDLKPANVLLEPDGTPKIGDFGLSRRLDDAAGLTMDGVLIGTPSYMAPEQAAGEQEAVGAATDVYALGAILYELVTGRPPFRGETPTETARLVVQSDPAPPARLNAKVPRDLEIICLKCLNKDPMRRYPSAALLGADLRRFLDGEAIEARPEGRIERLRRRIQSNPGTSALLACVVLLAAFLAGVGLWLAGEREAVGRRAAAEQAANERAAKDDLKDMARELERRAWAEAGSALERAEERLGKRGTPELQQALDQGRRNLELVAQLDAIRLRRARSIGGVVDYTGAGEAYAAAFRRFGLGGPDEKPEAVATRIRASDARRALVDALDDWPVPSPDAPRKEWLLRVARLADREQSGWVAEARDPEVRRSRTALERLIAAAPVDNQPVTLLLAIAEDVSATGGDPVPFLTRVQQARPGDFWANLAIGSVLGRARRHSEAIRYLQAALSIRPDAAIGYNNLGRCLADSGRPGEAIEYFRSALRIDPTAATSSYNLGHVLRATGRADEAIEQLRLGLGANPANALLHAGLGDSLAAGAKHDEALSEYRKAVSIDPKLAIAQAGLRTTLMRLGHPEEARTTWRLAIEANPQSIDALDGYAEFCLFLGLKEDYRVARRDLLDRFGELVDPQPAERTGRACLLLPATPEEAGRAALLIDRAIADARTKPLTWTYPYFLFAKGLAEYRLDRLDSAIAILQAEASAVMGPCPQLLTAMAQHRLGHKDKAAKSLASAIESYNWRSPTIDREAWIYHILRREAEGLVEPDKAAR</sequence>
<feature type="binding site" evidence="8">
    <location>
        <position position="107"/>
    </location>
    <ligand>
        <name>ATP</name>
        <dbReference type="ChEBI" id="CHEBI:30616"/>
    </ligand>
</feature>
<name>L0DIH9_SINAD</name>
<dbReference type="Pfam" id="PF00069">
    <property type="entry name" value="Pkinase"/>
    <property type="match status" value="1"/>
</dbReference>
<dbReference type="GO" id="GO:0005524">
    <property type="term" value="F:ATP binding"/>
    <property type="evidence" value="ECO:0007669"/>
    <property type="project" value="UniProtKB-UniRule"/>
</dbReference>
<dbReference type="Gene3D" id="1.10.510.10">
    <property type="entry name" value="Transferase(Phosphotransferase) domain 1"/>
    <property type="match status" value="1"/>
</dbReference>
<keyword evidence="5 11" id="KW-0418">Kinase</keyword>
<keyword evidence="7" id="KW-0802">TPR repeat</keyword>
<evidence type="ECO:0000256" key="1">
    <source>
        <dbReference type="ARBA" id="ARBA00012513"/>
    </source>
</evidence>
<evidence type="ECO:0000313" key="12">
    <source>
        <dbReference type="Proteomes" id="UP000010798"/>
    </source>
</evidence>
<feature type="repeat" description="TPR" evidence="7">
    <location>
        <begin position="680"/>
        <end position="713"/>
    </location>
</feature>
<evidence type="ECO:0000313" key="11">
    <source>
        <dbReference type="EMBL" id="AGA28623.1"/>
    </source>
</evidence>
<dbReference type="STRING" id="886293.Sinac_4434"/>
<dbReference type="Gene3D" id="3.30.200.20">
    <property type="entry name" value="Phosphorylase Kinase, domain 1"/>
    <property type="match status" value="1"/>
</dbReference>
<keyword evidence="9" id="KW-0472">Membrane</keyword>
<keyword evidence="2" id="KW-0723">Serine/threonine-protein kinase</keyword>
<dbReference type="KEGG" id="saci:Sinac_4434"/>
<dbReference type="RefSeq" id="WP_015247741.1">
    <property type="nucleotide sequence ID" value="NC_019892.1"/>
</dbReference>
<keyword evidence="3" id="KW-0808">Transferase</keyword>
<dbReference type="PANTHER" id="PTHR43289:SF6">
    <property type="entry name" value="SERINE_THREONINE-PROTEIN KINASE NEKL-3"/>
    <property type="match status" value="1"/>
</dbReference>
<dbReference type="PROSITE" id="PS00108">
    <property type="entry name" value="PROTEIN_KINASE_ST"/>
    <property type="match status" value="1"/>
</dbReference>
<dbReference type="InterPro" id="IPR008271">
    <property type="entry name" value="Ser/Thr_kinase_AS"/>
</dbReference>
<keyword evidence="9" id="KW-1133">Transmembrane helix</keyword>